<dbReference type="GO" id="GO:0016020">
    <property type="term" value="C:membrane"/>
    <property type="evidence" value="ECO:0007669"/>
    <property type="project" value="UniProtKB-SubCell"/>
</dbReference>
<evidence type="ECO:0000256" key="5">
    <source>
        <dbReference type="SAM" id="MobiDB-lite"/>
    </source>
</evidence>
<evidence type="ECO:0000256" key="3">
    <source>
        <dbReference type="ARBA" id="ARBA00022989"/>
    </source>
</evidence>
<accession>A0AAV7XRK9</accession>
<organism evidence="8 9">
    <name type="scientific">Megalurothrips usitatus</name>
    <name type="common">bean blossom thrips</name>
    <dbReference type="NCBI Taxonomy" id="439358"/>
    <lineage>
        <taxon>Eukaryota</taxon>
        <taxon>Metazoa</taxon>
        <taxon>Ecdysozoa</taxon>
        <taxon>Arthropoda</taxon>
        <taxon>Hexapoda</taxon>
        <taxon>Insecta</taxon>
        <taxon>Pterygota</taxon>
        <taxon>Neoptera</taxon>
        <taxon>Paraneoptera</taxon>
        <taxon>Thysanoptera</taxon>
        <taxon>Terebrantia</taxon>
        <taxon>Thripoidea</taxon>
        <taxon>Thripidae</taxon>
        <taxon>Megalurothrips</taxon>
    </lineage>
</organism>
<feature type="transmembrane region" description="Helical" evidence="6">
    <location>
        <begin position="80"/>
        <end position="98"/>
    </location>
</feature>
<dbReference type="PANTHER" id="PTHR20952">
    <property type="entry name" value="ADP-RIBOSYLATION-LIKE FACTOR 6-INTERACTING PROTEIN"/>
    <property type="match status" value="1"/>
</dbReference>
<evidence type="ECO:0000313" key="9">
    <source>
        <dbReference type="Proteomes" id="UP001075354"/>
    </source>
</evidence>
<name>A0AAV7XRK9_9NEOP</name>
<comment type="subcellular location">
    <subcellularLocation>
        <location evidence="1">Membrane</location>
        <topology evidence="1">Multi-pass membrane protein</topology>
    </subcellularLocation>
</comment>
<keyword evidence="4 6" id="KW-0472">Membrane</keyword>
<keyword evidence="9" id="KW-1185">Reference proteome</keyword>
<protein>
    <recommendedName>
        <fullName evidence="7">RETREG1-3/ARL6IP-like N-terminal reticulon-homology domain-containing protein</fullName>
    </recommendedName>
</protein>
<dbReference type="Pfam" id="PF24456">
    <property type="entry name" value="RHD_RETREG1-3"/>
    <property type="match status" value="1"/>
</dbReference>
<dbReference type="Proteomes" id="UP001075354">
    <property type="component" value="Chromosome 5"/>
</dbReference>
<keyword evidence="2 6" id="KW-0812">Transmembrane</keyword>
<feature type="transmembrane region" description="Helical" evidence="6">
    <location>
        <begin position="183"/>
        <end position="203"/>
    </location>
</feature>
<evidence type="ECO:0000256" key="2">
    <source>
        <dbReference type="ARBA" id="ARBA00022692"/>
    </source>
</evidence>
<feature type="domain" description="RETREG1-3/ARL6IP-like N-terminal reticulon-homology" evidence="7">
    <location>
        <begin position="39"/>
        <end position="202"/>
    </location>
</feature>
<feature type="region of interest" description="Disordered" evidence="5">
    <location>
        <begin position="425"/>
        <end position="454"/>
    </location>
</feature>
<dbReference type="InterPro" id="IPR057282">
    <property type="entry name" value="RETREG1-3-like_RHD"/>
</dbReference>
<evidence type="ECO:0000256" key="4">
    <source>
        <dbReference type="ARBA" id="ARBA00023136"/>
    </source>
</evidence>
<dbReference type="GO" id="GO:0005783">
    <property type="term" value="C:endoplasmic reticulum"/>
    <property type="evidence" value="ECO:0007669"/>
    <property type="project" value="UniProtKB-ARBA"/>
</dbReference>
<comment type="caution">
    <text evidence="8">The sequence shown here is derived from an EMBL/GenBank/DDBJ whole genome shotgun (WGS) entry which is preliminary data.</text>
</comment>
<feature type="compositionally biased region" description="Acidic residues" evidence="5">
    <location>
        <begin position="443"/>
        <end position="454"/>
    </location>
</feature>
<reference evidence="8" key="1">
    <citation type="submission" date="2022-12" db="EMBL/GenBank/DDBJ databases">
        <title>Chromosome-level genome assembly of the bean flower thrips Megalurothrips usitatus.</title>
        <authorList>
            <person name="Ma L."/>
            <person name="Liu Q."/>
            <person name="Li H."/>
            <person name="Cai W."/>
        </authorList>
    </citation>
    <scope>NUCLEOTIDE SEQUENCE</scope>
    <source>
        <strain evidence="8">Cailab_2022a</strain>
    </source>
</reference>
<dbReference type="PANTHER" id="PTHR20952:SF4">
    <property type="entry name" value="RETICULOPHAGY REGULATOR 2"/>
    <property type="match status" value="1"/>
</dbReference>
<dbReference type="AlphaFoldDB" id="A0AAV7XRK9"/>
<feature type="transmembrane region" description="Helical" evidence="6">
    <location>
        <begin position="159"/>
        <end position="177"/>
    </location>
</feature>
<dbReference type="InterPro" id="IPR052114">
    <property type="entry name" value="ER_autophagy_membrane_reg"/>
</dbReference>
<evidence type="ECO:0000256" key="6">
    <source>
        <dbReference type="SAM" id="Phobius"/>
    </source>
</evidence>
<proteinExistence type="predicted"/>
<evidence type="ECO:0000256" key="1">
    <source>
        <dbReference type="ARBA" id="ARBA00004141"/>
    </source>
</evidence>
<evidence type="ECO:0000259" key="7">
    <source>
        <dbReference type="Pfam" id="PF24456"/>
    </source>
</evidence>
<keyword evidence="3 6" id="KW-1133">Transmembrane helix</keyword>
<sequence>MAVLKALFSKLLKYGRAPPEGHEARPPTREENISKALGKVEPYVIWLQSILIWENPVHTLAAYSCFNVLFWLAVSLNLRFYFLLFSTTLVVLIYELWVDKVWPEIRVPQPAEQGDNEGWTPLHPRVLSAPELSHYLNKMMQMAHNQYIWLRNMRSHQPGLFCALMTIGCLLLMWIGRSISGTTLLYIIFMSLLLLPGICIHVLPCASQIDWQGPLETDHLKDDGSDVEEYLPEPSGSNMVLLERAVEPDHSDHDDEEDFNIPPTELLHVEDMTDSGAPSLTFISGITAMPAHEDLSLDTTDFSFDIPVRITSENKLIGHSKDKKQASSPLDVDANSSDSDESMSLPKSANMGIHFQNRHFKRDSSSEEETGSTRSSDGVQKPRKGSSGAMADAAAAVLSYSSAGALNLASLGASVGQSLISSVISSAAPAQNTRTERTVAVKEEEDDDSLSDTDGFEMISEEEFANM</sequence>
<evidence type="ECO:0000313" key="8">
    <source>
        <dbReference type="EMBL" id="KAJ1527967.1"/>
    </source>
</evidence>
<gene>
    <name evidence="8" type="ORF">ONE63_007897</name>
</gene>
<feature type="region of interest" description="Disordered" evidence="5">
    <location>
        <begin position="317"/>
        <end position="387"/>
    </location>
</feature>
<dbReference type="EMBL" id="JAPTSV010000005">
    <property type="protein sequence ID" value="KAJ1527967.1"/>
    <property type="molecule type" value="Genomic_DNA"/>
</dbReference>